<dbReference type="Gene3D" id="2.60.40.1260">
    <property type="entry name" value="Lamin Tail domain"/>
    <property type="match status" value="1"/>
</dbReference>
<dbReference type="SUPFAM" id="SSF74853">
    <property type="entry name" value="Lamin A/C globular tail domain"/>
    <property type="match status" value="2"/>
</dbReference>
<evidence type="ECO:0000313" key="4">
    <source>
        <dbReference type="Proteomes" id="UP001155241"/>
    </source>
</evidence>
<keyword evidence="3" id="KW-0808">Transferase</keyword>
<dbReference type="InterPro" id="IPR014867">
    <property type="entry name" value="Spore_coat_CotH_CotH2/3/7"/>
</dbReference>
<keyword evidence="4" id="KW-1185">Reference proteome</keyword>
<dbReference type="InterPro" id="IPR001322">
    <property type="entry name" value="Lamin_tail_dom"/>
</dbReference>
<feature type="domain" description="LTD" evidence="2">
    <location>
        <begin position="7"/>
        <end position="147"/>
    </location>
</feature>
<dbReference type="Pfam" id="PF00932">
    <property type="entry name" value="LTD"/>
    <property type="match status" value="2"/>
</dbReference>
<dbReference type="InterPro" id="IPR018247">
    <property type="entry name" value="EF_Hand_1_Ca_BS"/>
</dbReference>
<evidence type="ECO:0000313" key="3">
    <source>
        <dbReference type="EMBL" id="MCO6044193.1"/>
    </source>
</evidence>
<reference evidence="3" key="1">
    <citation type="submission" date="2022-06" db="EMBL/GenBank/DDBJ databases">
        <title>Aeoliella straminimaris, a novel planctomycete from sediments.</title>
        <authorList>
            <person name="Vitorino I.R."/>
            <person name="Lage O.M."/>
        </authorList>
    </citation>
    <scope>NUCLEOTIDE SEQUENCE</scope>
    <source>
        <strain evidence="3">ICT_H6.2</strain>
    </source>
</reference>
<comment type="caution">
    <text evidence="3">The sequence shown here is derived from an EMBL/GenBank/DDBJ whole genome shotgun (WGS) entry which is preliminary data.</text>
</comment>
<dbReference type="GO" id="GO:0016301">
    <property type="term" value="F:kinase activity"/>
    <property type="evidence" value="ECO:0007669"/>
    <property type="project" value="UniProtKB-KW"/>
</dbReference>
<dbReference type="Pfam" id="PF08757">
    <property type="entry name" value="CotH"/>
    <property type="match status" value="1"/>
</dbReference>
<gene>
    <name evidence="3" type="ORF">NG895_09765</name>
</gene>
<dbReference type="InterPro" id="IPR036439">
    <property type="entry name" value="Dockerin_dom_sf"/>
</dbReference>
<organism evidence="3 4">
    <name type="scientific">Aeoliella straminimaris</name>
    <dbReference type="NCBI Taxonomy" id="2954799"/>
    <lineage>
        <taxon>Bacteria</taxon>
        <taxon>Pseudomonadati</taxon>
        <taxon>Planctomycetota</taxon>
        <taxon>Planctomycetia</taxon>
        <taxon>Pirellulales</taxon>
        <taxon>Lacipirellulaceae</taxon>
        <taxon>Aeoliella</taxon>
    </lineage>
</organism>
<name>A0A9X2F9N1_9BACT</name>
<dbReference type="InterPro" id="IPR036415">
    <property type="entry name" value="Lamin_tail_dom_sf"/>
</dbReference>
<evidence type="ECO:0000259" key="2">
    <source>
        <dbReference type="PROSITE" id="PS51841"/>
    </source>
</evidence>
<dbReference type="Gene3D" id="1.10.1330.10">
    <property type="entry name" value="Dockerin domain"/>
    <property type="match status" value="1"/>
</dbReference>
<sequence>MHKRLGFETLESRELLAADLRITEFMASNGGVLEDGDGAASDWIEIFNNGDQSVDLLGYSLTDDPGDLNQWSFSTSQVLAPGEFLVVFASGNDEIDSAGHIHTSFGLSSDGEYLALVDPLGTVLSEFGPNGTEYPPQVSDVSYGLAFDSTPQDVVTPASSVRYLVPRSSSVDDVWTDPVFNDDSWESGVASLGYESSGTNYTDAGLLDTVLPAGTGGVYVRIPFTISNSATVLNKLQMMYDDGFVAYINGTRVASANAPETVAYDSLATVDHPDASAMQYVDFDVSDYSNLLNVGENVLAIHMLNKSSTSSDMLAAINLQAITGGVHQPETIGQLLEPTPGLPNTNLRASDVVFSQTGGVYVSSFQLSLSTSDNTEIIRYTTDGSVPTESSQLYTSPLTISSTIQIRARAFGVEGQLGSVHSESYTRTDATTSAFTSDLPIVVLENFRNGTPGTGDLEDAVLSLYEIDEVTGRASLSSDADLSTIIGQHRRGKSTAGNPKTNLRIEIRDENGEDKNVELLGMPSESDWILYAPYAFDRAMLRNVTFYELSRAMGKWAPRTQFVEVYANFDDGELNEGDYMGVYVLMENLKRDDNRVDIAELTESQNSEPDITGGYIIAFDTPNSDTPADAIWETDRHIPTLPDSAFVFEEPEYDELTEAQIDYIQGYVQDFEDALYGPNSTDPELGYQAYFDVDSSIDHHLLRILAKEPDSLRLSTYLTKDRGGKLAFGPVWDFDRSAGPDLDSRAANPEGWYLPDVDFFESDWWGPLFDDPNFAQRWVDRWQELREGVLSDDNISDMVNGFAAQIAEGQVRNFEEWPEVAPNGGQYADPGLTGWEGEVSHLVNWLLIRANWIDAQLITSPIFSPTPGNVDSGQLVTLTADPGTTIYYTLDGTDPRADGGGISPTAMEYTEPIAVTSTTQINARASGSIEGSSISNSSYPGGESPSNAVDSIFYTKYLNYGGRNSGIIVTPDSGASIVQSFQLTTGNDFESRDPASWVLYGTNDMVQSTDNSTGLAENWTLIDSGDISLPSRRRSMSDVIEVANSTSYTSYKLMFPTLKDNYGFMQVADIRFFESADGSGAQILSPDDTALAVHVLLEDADALPPWSSLLTGLFSVEQPASPSSLRISELHYHPADPTTAELELVPGTDEDDFEFIELVNISSEFISLNGVQLSGGIDFDFTTADVTSLAPGQTVVVVKNSAAFTTRYGTDIAIAGEYSGKLADGGEQLALMDSNSQTIHDFTYDDTSPWATEADGDGPSLEVIDLFGDYSTANNWRVSYADGGSPGVYVTLPGDYDGNGIVEQADYLRWKSTFGSTTILSADGNHDGTVDLADFVVWRNHLGATLDPPAAVVAAMVSASTPEEVAATETPLVDSPASSNPAEAAAAFAALSSPSNDSSTTPKSQSVATTSTSPQETSAAELLLLDAALAELDEGTSLSLDTLADELAVEDSLAENGPLDANLEALL</sequence>
<feature type="compositionally biased region" description="Polar residues" evidence="1">
    <location>
        <begin position="1396"/>
        <end position="1416"/>
    </location>
</feature>
<dbReference type="PROSITE" id="PS51841">
    <property type="entry name" value="LTD"/>
    <property type="match status" value="1"/>
</dbReference>
<dbReference type="GO" id="GO:0000272">
    <property type="term" value="P:polysaccharide catabolic process"/>
    <property type="evidence" value="ECO:0007669"/>
    <property type="project" value="InterPro"/>
</dbReference>
<protein>
    <submittedName>
        <fullName evidence="3">CotH kinase family protein</fullName>
    </submittedName>
</protein>
<dbReference type="EMBL" id="JAMXLR010000036">
    <property type="protein sequence ID" value="MCO6044193.1"/>
    <property type="molecule type" value="Genomic_DNA"/>
</dbReference>
<keyword evidence="3" id="KW-0418">Kinase</keyword>
<dbReference type="Gene3D" id="2.60.120.260">
    <property type="entry name" value="Galactose-binding domain-like"/>
    <property type="match status" value="1"/>
</dbReference>
<dbReference type="InterPro" id="IPR059177">
    <property type="entry name" value="GH29D-like_dom"/>
</dbReference>
<evidence type="ECO:0000256" key="1">
    <source>
        <dbReference type="SAM" id="MobiDB-lite"/>
    </source>
</evidence>
<dbReference type="Pfam" id="PF13290">
    <property type="entry name" value="CHB_HEX_C_1"/>
    <property type="match status" value="2"/>
</dbReference>
<dbReference type="SUPFAM" id="SSF63446">
    <property type="entry name" value="Type I dockerin domain"/>
    <property type="match status" value="1"/>
</dbReference>
<dbReference type="PROSITE" id="PS00018">
    <property type="entry name" value="EF_HAND_1"/>
    <property type="match status" value="1"/>
</dbReference>
<accession>A0A9X2F9N1</accession>
<dbReference type="Proteomes" id="UP001155241">
    <property type="component" value="Unassembled WGS sequence"/>
</dbReference>
<dbReference type="RefSeq" id="WP_252852298.1">
    <property type="nucleotide sequence ID" value="NZ_JAMXLR010000036.1"/>
</dbReference>
<proteinExistence type="predicted"/>
<feature type="region of interest" description="Disordered" evidence="1">
    <location>
        <begin position="1390"/>
        <end position="1416"/>
    </location>
</feature>